<dbReference type="Proteomes" id="UP001597542">
    <property type="component" value="Unassembled WGS sequence"/>
</dbReference>
<dbReference type="PANTHER" id="PTHR35400:SF3">
    <property type="entry name" value="SLL1072 PROTEIN"/>
    <property type="match status" value="1"/>
</dbReference>
<dbReference type="PANTHER" id="PTHR35400">
    <property type="entry name" value="SLR1083 PROTEIN"/>
    <property type="match status" value="1"/>
</dbReference>
<dbReference type="CDD" id="cd06260">
    <property type="entry name" value="DUF820-like"/>
    <property type="match status" value="1"/>
</dbReference>
<dbReference type="Pfam" id="PF05685">
    <property type="entry name" value="Uma2"/>
    <property type="match status" value="1"/>
</dbReference>
<evidence type="ECO:0000313" key="2">
    <source>
        <dbReference type="EMBL" id="MFD2482339.1"/>
    </source>
</evidence>
<dbReference type="InterPro" id="IPR008538">
    <property type="entry name" value="Uma2"/>
</dbReference>
<proteinExistence type="predicted"/>
<dbReference type="RefSeq" id="WP_377926651.1">
    <property type="nucleotide sequence ID" value="NZ_JBHUKQ010000012.1"/>
</dbReference>
<name>A0ABW5HZA8_9PSEU</name>
<evidence type="ECO:0000259" key="1">
    <source>
        <dbReference type="Pfam" id="PF05685"/>
    </source>
</evidence>
<keyword evidence="3" id="KW-1185">Reference proteome</keyword>
<gene>
    <name evidence="2" type="ORF">ACFSUT_18765</name>
</gene>
<dbReference type="GO" id="GO:0004519">
    <property type="term" value="F:endonuclease activity"/>
    <property type="evidence" value="ECO:0007669"/>
    <property type="project" value="UniProtKB-KW"/>
</dbReference>
<keyword evidence="2" id="KW-0255">Endonuclease</keyword>
<dbReference type="EMBL" id="JBHUKQ010000012">
    <property type="protein sequence ID" value="MFD2482339.1"/>
    <property type="molecule type" value="Genomic_DNA"/>
</dbReference>
<dbReference type="Gene3D" id="3.90.1570.10">
    <property type="entry name" value="tt1808, chain A"/>
    <property type="match status" value="1"/>
</dbReference>
<keyword evidence="2" id="KW-0378">Hydrolase</keyword>
<feature type="domain" description="Putative restriction endonuclease" evidence="1">
    <location>
        <begin position="16"/>
        <end position="141"/>
    </location>
</feature>
<dbReference type="InterPro" id="IPR012296">
    <property type="entry name" value="Nuclease_put_TT1808"/>
</dbReference>
<dbReference type="SUPFAM" id="SSF52980">
    <property type="entry name" value="Restriction endonuclease-like"/>
    <property type="match status" value="1"/>
</dbReference>
<accession>A0ABW5HZA8</accession>
<sequence>NHRLACTILPTNFRRRTLAHQLRPHLPDGYKTVAETDVDLELVPPGEPGFSRRPDLMITTKAALARVDHDEDMLRANEILLVVEIVSPGSKRTDYATKHDEYADAGIPFYWILDLDDPISLVACHQAGDLGYQDAPAVTGKFRTTEPFPAEIDLAALLD</sequence>
<evidence type="ECO:0000313" key="3">
    <source>
        <dbReference type="Proteomes" id="UP001597542"/>
    </source>
</evidence>
<dbReference type="InterPro" id="IPR011335">
    <property type="entry name" value="Restrct_endonuc-II-like"/>
</dbReference>
<keyword evidence="2" id="KW-0540">Nuclease</keyword>
<reference evidence="3" key="1">
    <citation type="journal article" date="2019" name="Int. J. Syst. Evol. Microbiol.">
        <title>The Global Catalogue of Microorganisms (GCM) 10K type strain sequencing project: providing services to taxonomists for standard genome sequencing and annotation.</title>
        <authorList>
            <consortium name="The Broad Institute Genomics Platform"/>
            <consortium name="The Broad Institute Genome Sequencing Center for Infectious Disease"/>
            <person name="Wu L."/>
            <person name="Ma J."/>
        </authorList>
    </citation>
    <scope>NUCLEOTIDE SEQUENCE [LARGE SCALE GENOMIC DNA]</scope>
    <source>
        <strain evidence="3">CGMCC 4.7638</strain>
    </source>
</reference>
<feature type="non-terminal residue" evidence="2">
    <location>
        <position position="1"/>
    </location>
</feature>
<comment type="caution">
    <text evidence="2">The sequence shown here is derived from an EMBL/GenBank/DDBJ whole genome shotgun (WGS) entry which is preliminary data.</text>
</comment>
<protein>
    <submittedName>
        <fullName evidence="2">Uma2 family endonuclease</fullName>
    </submittedName>
</protein>
<organism evidence="2 3">
    <name type="scientific">Amycolatopsis albidoflavus</name>
    <dbReference type="NCBI Taxonomy" id="102226"/>
    <lineage>
        <taxon>Bacteria</taxon>
        <taxon>Bacillati</taxon>
        <taxon>Actinomycetota</taxon>
        <taxon>Actinomycetes</taxon>
        <taxon>Pseudonocardiales</taxon>
        <taxon>Pseudonocardiaceae</taxon>
        <taxon>Amycolatopsis</taxon>
    </lineage>
</organism>